<proteinExistence type="inferred from homology"/>
<dbReference type="EMBL" id="PYLS01000005">
    <property type="protein sequence ID" value="PST83157.1"/>
    <property type="molecule type" value="Genomic_DNA"/>
</dbReference>
<evidence type="ECO:0000313" key="3">
    <source>
        <dbReference type="EMBL" id="PST83157.1"/>
    </source>
</evidence>
<protein>
    <submittedName>
        <fullName evidence="3">3-ketoacyl-ACP reductase</fullName>
    </submittedName>
</protein>
<dbReference type="PANTHER" id="PTHR24321">
    <property type="entry name" value="DEHYDROGENASES, SHORT CHAIN"/>
    <property type="match status" value="1"/>
</dbReference>
<dbReference type="GO" id="GO:0016491">
    <property type="term" value="F:oxidoreductase activity"/>
    <property type="evidence" value="ECO:0007669"/>
    <property type="project" value="UniProtKB-KW"/>
</dbReference>
<evidence type="ECO:0000256" key="1">
    <source>
        <dbReference type="ARBA" id="ARBA00006484"/>
    </source>
</evidence>
<dbReference type="Gene3D" id="3.40.50.720">
    <property type="entry name" value="NAD(P)-binding Rossmann-like Domain"/>
    <property type="match status" value="1"/>
</dbReference>
<dbReference type="PROSITE" id="PS00061">
    <property type="entry name" value="ADH_SHORT"/>
    <property type="match status" value="1"/>
</dbReference>
<dbReference type="SUPFAM" id="SSF51735">
    <property type="entry name" value="NAD(P)-binding Rossmann-fold domains"/>
    <property type="match status" value="1"/>
</dbReference>
<dbReference type="PRINTS" id="PR00081">
    <property type="entry name" value="GDHRDH"/>
</dbReference>
<dbReference type="RefSeq" id="WP_107215417.1">
    <property type="nucleotide sequence ID" value="NZ_KZ686269.1"/>
</dbReference>
<dbReference type="InterPro" id="IPR002347">
    <property type="entry name" value="SDR_fam"/>
</dbReference>
<dbReference type="NCBIfam" id="NF005559">
    <property type="entry name" value="PRK07231.1"/>
    <property type="match status" value="1"/>
</dbReference>
<comment type="similarity">
    <text evidence="1">Belongs to the short-chain dehydrogenases/reductases (SDR) family.</text>
</comment>
<dbReference type="CDD" id="cd05233">
    <property type="entry name" value="SDR_c"/>
    <property type="match status" value="1"/>
</dbReference>
<dbReference type="FunFam" id="3.40.50.720:FF:000084">
    <property type="entry name" value="Short-chain dehydrogenase reductase"/>
    <property type="match status" value="1"/>
</dbReference>
<name>A0A2T3HL36_9SPHI</name>
<keyword evidence="2" id="KW-0560">Oxidoreductase</keyword>
<dbReference type="Proteomes" id="UP000240912">
    <property type="component" value="Unassembled WGS sequence"/>
</dbReference>
<dbReference type="Pfam" id="PF13561">
    <property type="entry name" value="adh_short_C2"/>
    <property type="match status" value="1"/>
</dbReference>
<evidence type="ECO:0000256" key="2">
    <source>
        <dbReference type="ARBA" id="ARBA00023002"/>
    </source>
</evidence>
<dbReference type="AlphaFoldDB" id="A0A2T3HL36"/>
<accession>A0A2T3HL36</accession>
<reference evidence="3 4" key="1">
    <citation type="submission" date="2018-03" db="EMBL/GenBank/DDBJ databases">
        <authorList>
            <person name="Keele B.F."/>
        </authorList>
    </citation>
    <scope>NUCLEOTIDE SEQUENCE [LARGE SCALE GENOMIC DNA]</scope>
    <source>
        <strain evidence="3 4">YL28-9</strain>
    </source>
</reference>
<dbReference type="PRINTS" id="PR00080">
    <property type="entry name" value="SDRFAMILY"/>
</dbReference>
<dbReference type="PANTHER" id="PTHR24321:SF8">
    <property type="entry name" value="ESTRADIOL 17-BETA-DEHYDROGENASE 8-RELATED"/>
    <property type="match status" value="1"/>
</dbReference>
<sequence length="251" mass="26145">MKLQDKVAIVTGAGSGIGRAIATLFCAEGAKVLLVDLRNENIEALAGEIREAEGTALCYPADISRSDEVENLVSFTLEQFGRVDILVNNAGIMDDFTPAGDTSNELWDRLIAVNLTGTFLMTRTALGFFTAQRSGVIVNVASIGGLFGGRAGAAYTASKHGVIGLTKSVGYQYAGQNIRCNAIAPGGVATSILTDAHPHPFGFERMSAGVTNAPGTGDPEDIAGIALFLASHESRFVNGSVITADAGWTAY</sequence>
<evidence type="ECO:0000313" key="4">
    <source>
        <dbReference type="Proteomes" id="UP000240912"/>
    </source>
</evidence>
<gene>
    <name evidence="3" type="ORF">C7T94_11185</name>
</gene>
<dbReference type="InterPro" id="IPR036291">
    <property type="entry name" value="NAD(P)-bd_dom_sf"/>
</dbReference>
<dbReference type="InterPro" id="IPR020904">
    <property type="entry name" value="Sc_DH/Rdtase_CS"/>
</dbReference>
<dbReference type="OrthoDB" id="597477at2"/>
<keyword evidence="4" id="KW-1185">Reference proteome</keyword>
<organism evidence="3 4">
    <name type="scientific">Pedobacter yulinensis</name>
    <dbReference type="NCBI Taxonomy" id="2126353"/>
    <lineage>
        <taxon>Bacteria</taxon>
        <taxon>Pseudomonadati</taxon>
        <taxon>Bacteroidota</taxon>
        <taxon>Sphingobacteriia</taxon>
        <taxon>Sphingobacteriales</taxon>
        <taxon>Sphingobacteriaceae</taxon>
        <taxon>Pedobacter</taxon>
    </lineage>
</organism>
<comment type="caution">
    <text evidence="3">The sequence shown here is derived from an EMBL/GenBank/DDBJ whole genome shotgun (WGS) entry which is preliminary data.</text>
</comment>